<reference evidence="2 3" key="1">
    <citation type="submission" date="2015-03" db="EMBL/GenBank/DDBJ databases">
        <title>Genome Sequence of Kiloniella spongiae MEBiC09566, isolated from a marine sponge.</title>
        <authorList>
            <person name="Shao Z."/>
            <person name="Wang L."/>
            <person name="Li X."/>
        </authorList>
    </citation>
    <scope>NUCLEOTIDE SEQUENCE [LARGE SCALE GENOMIC DNA]</scope>
    <source>
        <strain evidence="2 3">MEBiC09566</strain>
    </source>
</reference>
<dbReference type="OrthoDB" id="9789081at2"/>
<dbReference type="STRING" id="1489064.WH96_12870"/>
<dbReference type="Pfam" id="PF13673">
    <property type="entry name" value="Acetyltransf_10"/>
    <property type="match status" value="1"/>
</dbReference>
<evidence type="ECO:0000313" key="2">
    <source>
        <dbReference type="EMBL" id="KLN60328.1"/>
    </source>
</evidence>
<dbReference type="InterPro" id="IPR052564">
    <property type="entry name" value="N-acetyltrans/Recomb-assoc"/>
</dbReference>
<dbReference type="InterPro" id="IPR016181">
    <property type="entry name" value="Acyl_CoA_acyltransferase"/>
</dbReference>
<evidence type="ECO:0000313" key="3">
    <source>
        <dbReference type="Proteomes" id="UP000035444"/>
    </source>
</evidence>
<gene>
    <name evidence="2" type="ORF">WH96_12870</name>
</gene>
<dbReference type="EMBL" id="LAQL01000008">
    <property type="protein sequence ID" value="KLN60328.1"/>
    <property type="molecule type" value="Genomic_DNA"/>
</dbReference>
<dbReference type="PANTHER" id="PTHR43451">
    <property type="entry name" value="ACETYLTRANSFERASE (GNAT) FAMILY PROTEIN"/>
    <property type="match status" value="1"/>
</dbReference>
<dbReference type="GO" id="GO:0016747">
    <property type="term" value="F:acyltransferase activity, transferring groups other than amino-acyl groups"/>
    <property type="evidence" value="ECO:0007669"/>
    <property type="project" value="InterPro"/>
</dbReference>
<keyword evidence="3" id="KW-1185">Reference proteome</keyword>
<dbReference type="PATRIC" id="fig|1489064.4.peg.3907"/>
<dbReference type="Gene3D" id="3.40.630.30">
    <property type="match status" value="1"/>
</dbReference>
<dbReference type="RefSeq" id="WP_047764857.1">
    <property type="nucleotide sequence ID" value="NZ_LAQL01000008.1"/>
</dbReference>
<feature type="domain" description="N-acetyltransferase" evidence="1">
    <location>
        <begin position="1"/>
        <end position="154"/>
    </location>
</feature>
<dbReference type="PROSITE" id="PS51186">
    <property type="entry name" value="GNAT"/>
    <property type="match status" value="1"/>
</dbReference>
<comment type="caution">
    <text evidence="2">The sequence shown here is derived from an EMBL/GenBank/DDBJ whole genome shotgun (WGS) entry which is preliminary data.</text>
</comment>
<sequence>MIIRPHKPEDVTTLFQLFFDTVHNVNIQDYTQEQVKAWAPENFDINRWQNRTKDYCIFVAEDDSDIVGFAELEQNGHIDCFYVHHKKQGLGIGHKLMSKLEQKAKSLELDEIYAEVSITARPFFERKGFKVMQKQTVSLRGQRLTNYKMSKPLSN</sequence>
<dbReference type="PANTHER" id="PTHR43451:SF1">
    <property type="entry name" value="ACETYLTRANSFERASE"/>
    <property type="match status" value="1"/>
</dbReference>
<dbReference type="Proteomes" id="UP000035444">
    <property type="component" value="Unassembled WGS sequence"/>
</dbReference>
<evidence type="ECO:0000259" key="1">
    <source>
        <dbReference type="PROSITE" id="PS51186"/>
    </source>
</evidence>
<dbReference type="SUPFAM" id="SSF55729">
    <property type="entry name" value="Acyl-CoA N-acyltransferases (Nat)"/>
    <property type="match status" value="1"/>
</dbReference>
<organism evidence="2 3">
    <name type="scientific">Kiloniella spongiae</name>
    <dbReference type="NCBI Taxonomy" id="1489064"/>
    <lineage>
        <taxon>Bacteria</taxon>
        <taxon>Pseudomonadati</taxon>
        <taxon>Pseudomonadota</taxon>
        <taxon>Alphaproteobacteria</taxon>
        <taxon>Rhodospirillales</taxon>
        <taxon>Kiloniellaceae</taxon>
        <taxon>Kiloniella</taxon>
    </lineage>
</organism>
<dbReference type="CDD" id="cd04301">
    <property type="entry name" value="NAT_SF"/>
    <property type="match status" value="1"/>
</dbReference>
<accession>A0A0H2MD67</accession>
<name>A0A0H2MD67_9PROT</name>
<proteinExistence type="predicted"/>
<protein>
    <recommendedName>
        <fullName evidence="1">N-acetyltransferase domain-containing protein</fullName>
    </recommendedName>
</protein>
<dbReference type="AlphaFoldDB" id="A0A0H2MD67"/>
<dbReference type="InterPro" id="IPR000182">
    <property type="entry name" value="GNAT_dom"/>
</dbReference>